<keyword evidence="4" id="KW-1133">Transmembrane helix</keyword>
<dbReference type="GO" id="GO:0001836">
    <property type="term" value="P:release of cytochrome c from mitochondria"/>
    <property type="evidence" value="ECO:0007669"/>
    <property type="project" value="TreeGrafter"/>
</dbReference>
<dbReference type="EMBL" id="VZTU01026691">
    <property type="protein sequence ID" value="NXT82984.1"/>
    <property type="molecule type" value="Genomic_DNA"/>
</dbReference>
<dbReference type="AlphaFoldDB" id="A0A7L3FPX7"/>
<proteinExistence type="inferred from homology"/>
<feature type="non-terminal residue" evidence="6">
    <location>
        <position position="1"/>
    </location>
</feature>
<evidence type="ECO:0000256" key="2">
    <source>
        <dbReference type="ARBA" id="ARBA00007262"/>
    </source>
</evidence>
<gene>
    <name evidence="6" type="primary">Ifi27</name>
    <name evidence="6" type="ORF">ZAPATR_R12954</name>
</gene>
<comment type="subcellular location">
    <subcellularLocation>
        <location evidence="1">Membrane</location>
        <topology evidence="1">Multi-pass membrane protein</topology>
    </subcellularLocation>
</comment>
<feature type="non-terminal residue" evidence="6">
    <location>
        <position position="80"/>
    </location>
</feature>
<keyword evidence="5" id="KW-0472">Membrane</keyword>
<dbReference type="Proteomes" id="UP000557426">
    <property type="component" value="Unassembled WGS sequence"/>
</dbReference>
<evidence type="ECO:0000313" key="6">
    <source>
        <dbReference type="EMBL" id="NXT82984.1"/>
    </source>
</evidence>
<keyword evidence="7" id="KW-1185">Reference proteome</keyword>
<dbReference type="PANTHER" id="PTHR16932:SF2">
    <property type="entry name" value="INTERFERON ALPHA-INDUCIBLE PROTEIN 27, MITOCHONDRIAL"/>
    <property type="match status" value="1"/>
</dbReference>
<reference evidence="6 7" key="1">
    <citation type="submission" date="2019-09" db="EMBL/GenBank/DDBJ databases">
        <title>Bird 10,000 Genomes (B10K) Project - Family phase.</title>
        <authorList>
            <person name="Zhang G."/>
        </authorList>
    </citation>
    <scope>NUCLEOTIDE SEQUENCE [LARGE SCALE GENOMIC DNA]</scope>
    <source>
        <strain evidence="6">B10K-DU-011-47</strain>
        <tissue evidence="6">Mixed tissue sample</tissue>
    </source>
</reference>
<protein>
    <submittedName>
        <fullName evidence="6">IFI27 protein</fullName>
    </submittedName>
</protein>
<organism evidence="6 7">
    <name type="scientific">Zapornia atra</name>
    <name type="common">Henderson crake</name>
    <dbReference type="NCBI Taxonomy" id="2585822"/>
    <lineage>
        <taxon>Eukaryota</taxon>
        <taxon>Metazoa</taxon>
        <taxon>Chordata</taxon>
        <taxon>Craniata</taxon>
        <taxon>Vertebrata</taxon>
        <taxon>Euteleostomi</taxon>
        <taxon>Archelosauria</taxon>
        <taxon>Archosauria</taxon>
        <taxon>Dinosauria</taxon>
        <taxon>Saurischia</taxon>
        <taxon>Theropoda</taxon>
        <taxon>Coelurosauria</taxon>
        <taxon>Aves</taxon>
        <taxon>Neognathae</taxon>
        <taxon>Neoaves</taxon>
        <taxon>Gruiformes</taxon>
        <taxon>Rallidae</taxon>
        <taxon>Zapornia</taxon>
    </lineage>
</organism>
<dbReference type="InterPro" id="IPR009311">
    <property type="entry name" value="IFI6/IFI27-like"/>
</dbReference>
<dbReference type="Gene3D" id="6.10.110.10">
    <property type="match status" value="1"/>
</dbReference>
<dbReference type="GO" id="GO:0097193">
    <property type="term" value="P:intrinsic apoptotic signaling pathway"/>
    <property type="evidence" value="ECO:0007669"/>
    <property type="project" value="TreeGrafter"/>
</dbReference>
<evidence type="ECO:0000256" key="1">
    <source>
        <dbReference type="ARBA" id="ARBA00004141"/>
    </source>
</evidence>
<evidence type="ECO:0000256" key="5">
    <source>
        <dbReference type="ARBA" id="ARBA00023136"/>
    </source>
</evidence>
<comment type="similarity">
    <text evidence="2">Belongs to the IFI6/IFI27 family.</text>
</comment>
<evidence type="ECO:0000256" key="4">
    <source>
        <dbReference type="ARBA" id="ARBA00022989"/>
    </source>
</evidence>
<dbReference type="PANTHER" id="PTHR16932">
    <property type="entry name" value="INTERFERON ALPHA-INDUCIBLE PROTEIN 27"/>
    <property type="match status" value="1"/>
</dbReference>
<dbReference type="InterPro" id="IPR038213">
    <property type="entry name" value="IFI6/IFI27-like_sf"/>
</dbReference>
<accession>A0A7L3FPX7</accession>
<evidence type="ECO:0000313" key="7">
    <source>
        <dbReference type="Proteomes" id="UP000557426"/>
    </source>
</evidence>
<evidence type="ECO:0000256" key="3">
    <source>
        <dbReference type="ARBA" id="ARBA00022692"/>
    </source>
</evidence>
<name>A0A7L3FPX7_9GRUI</name>
<dbReference type="GO" id="GO:0031966">
    <property type="term" value="C:mitochondrial membrane"/>
    <property type="evidence" value="ECO:0007669"/>
    <property type="project" value="TreeGrafter"/>
</dbReference>
<dbReference type="Pfam" id="PF06140">
    <property type="entry name" value="Ifi-6-16"/>
    <property type="match status" value="1"/>
</dbReference>
<keyword evidence="3" id="KW-0812">Transmembrane</keyword>
<sequence>TGLSVTVVPAALTVVGFTQAGIAAGSLAANMMSAAAVSNGGAVASGSVVAIAQSLGAAGISSTTSVLLPSVTALIGKVIG</sequence>
<comment type="caution">
    <text evidence="6">The sequence shown here is derived from an EMBL/GenBank/DDBJ whole genome shotgun (WGS) entry which is preliminary data.</text>
</comment>